<accession>A0A438CYM1</accession>
<name>A0A438CYM1_VITVI</name>
<organism evidence="1 2">
    <name type="scientific">Vitis vinifera</name>
    <name type="common">Grape</name>
    <dbReference type="NCBI Taxonomy" id="29760"/>
    <lineage>
        <taxon>Eukaryota</taxon>
        <taxon>Viridiplantae</taxon>
        <taxon>Streptophyta</taxon>
        <taxon>Embryophyta</taxon>
        <taxon>Tracheophyta</taxon>
        <taxon>Spermatophyta</taxon>
        <taxon>Magnoliopsida</taxon>
        <taxon>eudicotyledons</taxon>
        <taxon>Gunneridae</taxon>
        <taxon>Pentapetalae</taxon>
        <taxon>rosids</taxon>
        <taxon>Vitales</taxon>
        <taxon>Vitaceae</taxon>
        <taxon>Viteae</taxon>
        <taxon>Vitis</taxon>
    </lineage>
</organism>
<gene>
    <name evidence="1" type="ORF">CK203_083663</name>
</gene>
<proteinExistence type="predicted"/>
<reference evidence="1 2" key="1">
    <citation type="journal article" date="2018" name="PLoS Genet.">
        <title>Population sequencing reveals clonal diversity and ancestral inbreeding in the grapevine cultivar Chardonnay.</title>
        <authorList>
            <person name="Roach M.J."/>
            <person name="Johnson D.L."/>
            <person name="Bohlmann J."/>
            <person name="van Vuuren H.J."/>
            <person name="Jones S.J."/>
            <person name="Pretorius I.S."/>
            <person name="Schmidt S.A."/>
            <person name="Borneman A.R."/>
        </authorList>
    </citation>
    <scope>NUCLEOTIDE SEQUENCE [LARGE SCALE GENOMIC DNA]</scope>
    <source>
        <strain evidence="2">cv. Chardonnay</strain>
        <tissue evidence="1">Leaf</tissue>
    </source>
</reference>
<protein>
    <submittedName>
        <fullName evidence="1">Uncharacterized protein</fullName>
    </submittedName>
</protein>
<sequence>MNSALLCKWNWRYANEREALWRRVINLKYGEEEGGWRTRDSEISGKTSGAEMGHFVSPSPLFSPFPCLKMLGFRRFGIPLEMGMVGLLFLQGHLKIGRSIWWSICCRRSMPLAGGSSMFPSERIWRVRVPPKVFSLSFRSRNGGSSLTSLCKDAGPVQPSFSLFGVSWTLSCTVKATLIGWNEVFVGKRKRVGKWLLYVYFGQSRRREID</sequence>
<dbReference type="EMBL" id="QGNW01001904">
    <property type="protein sequence ID" value="RVW28277.1"/>
    <property type="molecule type" value="Genomic_DNA"/>
</dbReference>
<comment type="caution">
    <text evidence="1">The sequence shown here is derived from an EMBL/GenBank/DDBJ whole genome shotgun (WGS) entry which is preliminary data.</text>
</comment>
<evidence type="ECO:0000313" key="1">
    <source>
        <dbReference type="EMBL" id="RVW28277.1"/>
    </source>
</evidence>
<evidence type="ECO:0000313" key="2">
    <source>
        <dbReference type="Proteomes" id="UP000288805"/>
    </source>
</evidence>
<dbReference type="Proteomes" id="UP000288805">
    <property type="component" value="Unassembled WGS sequence"/>
</dbReference>
<dbReference type="AlphaFoldDB" id="A0A438CYM1"/>